<dbReference type="CDD" id="cd00067">
    <property type="entry name" value="GAL4"/>
    <property type="match status" value="1"/>
</dbReference>
<dbReference type="PANTHER" id="PTHR31944">
    <property type="entry name" value="HEME-RESPONSIVE ZINC FINGER TRANSCRIPTION FACTOR HAP1"/>
    <property type="match status" value="1"/>
</dbReference>
<keyword evidence="2" id="KW-0862">Zinc</keyword>
<dbReference type="GO" id="GO:0005634">
    <property type="term" value="C:nucleus"/>
    <property type="evidence" value="ECO:0007669"/>
    <property type="project" value="TreeGrafter"/>
</dbReference>
<dbReference type="GeneID" id="25279797"/>
<dbReference type="HOGENOM" id="CLU_007091_0_2_1"/>
<dbReference type="STRING" id="1182545.A0A072PWP0"/>
<dbReference type="InterPro" id="IPR036864">
    <property type="entry name" value="Zn2-C6_fun-type_DNA-bd_sf"/>
</dbReference>
<dbReference type="Proteomes" id="UP000027920">
    <property type="component" value="Unassembled WGS sequence"/>
</dbReference>
<keyword evidence="4" id="KW-0238">DNA-binding</keyword>
<evidence type="ECO:0000313" key="10">
    <source>
        <dbReference type="EMBL" id="KEF60020.1"/>
    </source>
</evidence>
<evidence type="ECO:0000256" key="4">
    <source>
        <dbReference type="ARBA" id="ARBA00023125"/>
    </source>
</evidence>
<comment type="caution">
    <text evidence="10">The sequence shown here is derived from an EMBL/GenBank/DDBJ whole genome shotgun (WGS) entry which is preliminary data.</text>
</comment>
<gene>
    <name evidence="10" type="ORF">A1O9_04870</name>
</gene>
<dbReference type="AlphaFoldDB" id="A0A072PWP0"/>
<reference evidence="10 11" key="1">
    <citation type="submission" date="2013-03" db="EMBL/GenBank/DDBJ databases">
        <title>The Genome Sequence of Exophiala aquamarina CBS 119918.</title>
        <authorList>
            <consortium name="The Broad Institute Genomics Platform"/>
            <person name="Cuomo C."/>
            <person name="de Hoog S."/>
            <person name="Gorbushina A."/>
            <person name="Walker B."/>
            <person name="Young S.K."/>
            <person name="Zeng Q."/>
            <person name="Gargeya S."/>
            <person name="Fitzgerald M."/>
            <person name="Haas B."/>
            <person name="Abouelleil A."/>
            <person name="Allen A.W."/>
            <person name="Alvarado L."/>
            <person name="Arachchi H.M."/>
            <person name="Berlin A.M."/>
            <person name="Chapman S.B."/>
            <person name="Gainer-Dewar J."/>
            <person name="Goldberg J."/>
            <person name="Griggs A."/>
            <person name="Gujja S."/>
            <person name="Hansen M."/>
            <person name="Howarth C."/>
            <person name="Imamovic A."/>
            <person name="Ireland A."/>
            <person name="Larimer J."/>
            <person name="McCowan C."/>
            <person name="Murphy C."/>
            <person name="Pearson M."/>
            <person name="Poon T.W."/>
            <person name="Priest M."/>
            <person name="Roberts A."/>
            <person name="Saif S."/>
            <person name="Shea T."/>
            <person name="Sisk P."/>
            <person name="Sykes S."/>
            <person name="Wortman J."/>
            <person name="Nusbaum C."/>
            <person name="Birren B."/>
        </authorList>
    </citation>
    <scope>NUCLEOTIDE SEQUENCE [LARGE SCALE GENOMIC DNA]</scope>
    <source>
        <strain evidence="10 11">CBS 119918</strain>
    </source>
</reference>
<feature type="domain" description="Zn(2)-C6 fungal-type" evidence="9">
    <location>
        <begin position="22"/>
        <end position="53"/>
    </location>
</feature>
<dbReference type="GO" id="GO:0001228">
    <property type="term" value="F:DNA-binding transcription activator activity, RNA polymerase II-specific"/>
    <property type="evidence" value="ECO:0007669"/>
    <property type="project" value="TreeGrafter"/>
</dbReference>
<evidence type="ECO:0000256" key="5">
    <source>
        <dbReference type="ARBA" id="ARBA00023163"/>
    </source>
</evidence>
<feature type="region of interest" description="Disordered" evidence="8">
    <location>
        <begin position="53"/>
        <end position="85"/>
    </location>
</feature>
<evidence type="ECO:0000256" key="7">
    <source>
        <dbReference type="SAM" id="Coils"/>
    </source>
</evidence>
<evidence type="ECO:0000256" key="3">
    <source>
        <dbReference type="ARBA" id="ARBA00023015"/>
    </source>
</evidence>
<keyword evidence="5" id="KW-0804">Transcription</keyword>
<dbReference type="VEuPathDB" id="FungiDB:A1O9_04870"/>
<proteinExistence type="predicted"/>
<keyword evidence="1" id="KW-0479">Metal-binding</keyword>
<dbReference type="InterPro" id="IPR001138">
    <property type="entry name" value="Zn2Cys6_DnaBD"/>
</dbReference>
<protein>
    <recommendedName>
        <fullName evidence="9">Zn(2)-C6 fungal-type domain-containing protein</fullName>
    </recommendedName>
</protein>
<dbReference type="GO" id="GO:0008270">
    <property type="term" value="F:zinc ion binding"/>
    <property type="evidence" value="ECO:0007669"/>
    <property type="project" value="InterPro"/>
</dbReference>
<evidence type="ECO:0000259" key="9">
    <source>
        <dbReference type="PROSITE" id="PS50048"/>
    </source>
</evidence>
<feature type="coiled-coil region" evidence="7">
    <location>
        <begin position="668"/>
        <end position="695"/>
    </location>
</feature>
<dbReference type="GO" id="GO:0000978">
    <property type="term" value="F:RNA polymerase II cis-regulatory region sequence-specific DNA binding"/>
    <property type="evidence" value="ECO:0007669"/>
    <property type="project" value="TreeGrafter"/>
</dbReference>
<dbReference type="CDD" id="cd12148">
    <property type="entry name" value="fungal_TF_MHR"/>
    <property type="match status" value="1"/>
</dbReference>
<name>A0A072PWP0_9EURO</name>
<dbReference type="RefSeq" id="XP_013262610.1">
    <property type="nucleotide sequence ID" value="XM_013407156.1"/>
</dbReference>
<dbReference type="SUPFAM" id="SSF57701">
    <property type="entry name" value="Zn2/Cys6 DNA-binding domain"/>
    <property type="match status" value="1"/>
</dbReference>
<accession>A0A072PWP0</accession>
<dbReference type="SMART" id="SM00066">
    <property type="entry name" value="GAL4"/>
    <property type="match status" value="1"/>
</dbReference>
<dbReference type="EMBL" id="AMGV01000003">
    <property type="protein sequence ID" value="KEF60020.1"/>
    <property type="molecule type" value="Genomic_DNA"/>
</dbReference>
<keyword evidence="3" id="KW-0805">Transcription regulation</keyword>
<evidence type="ECO:0000256" key="6">
    <source>
        <dbReference type="ARBA" id="ARBA00023242"/>
    </source>
</evidence>
<evidence type="ECO:0000256" key="2">
    <source>
        <dbReference type="ARBA" id="ARBA00022833"/>
    </source>
</evidence>
<evidence type="ECO:0000256" key="1">
    <source>
        <dbReference type="ARBA" id="ARBA00022723"/>
    </source>
</evidence>
<keyword evidence="7" id="KW-0175">Coiled coil</keyword>
<evidence type="ECO:0000256" key="8">
    <source>
        <dbReference type="SAM" id="MobiDB-lite"/>
    </source>
</evidence>
<dbReference type="OrthoDB" id="5414787at2759"/>
<keyword evidence="6" id="KW-0539">Nucleus</keyword>
<dbReference type="Pfam" id="PF00172">
    <property type="entry name" value="Zn_clus"/>
    <property type="match status" value="1"/>
</dbReference>
<feature type="compositionally biased region" description="Polar residues" evidence="8">
    <location>
        <begin position="74"/>
        <end position="85"/>
    </location>
</feature>
<dbReference type="Gene3D" id="4.10.240.10">
    <property type="entry name" value="Zn(2)-C6 fungal-type DNA-binding domain"/>
    <property type="match status" value="1"/>
</dbReference>
<dbReference type="PROSITE" id="PS00463">
    <property type="entry name" value="ZN2_CY6_FUNGAL_1"/>
    <property type="match status" value="1"/>
</dbReference>
<evidence type="ECO:0000313" key="11">
    <source>
        <dbReference type="Proteomes" id="UP000027920"/>
    </source>
</evidence>
<dbReference type="PROSITE" id="PS50048">
    <property type="entry name" value="ZN2_CY6_FUNGAL_2"/>
    <property type="match status" value="1"/>
</dbReference>
<dbReference type="PANTHER" id="PTHR31944:SF131">
    <property type="entry name" value="HEME-RESPONSIVE ZINC FINGER TRANSCRIPTION FACTOR HAP1"/>
    <property type="match status" value="1"/>
</dbReference>
<dbReference type="InterPro" id="IPR051430">
    <property type="entry name" value="Fungal_TF_Env_Response"/>
</dbReference>
<organism evidence="10 11">
    <name type="scientific">Exophiala aquamarina CBS 119918</name>
    <dbReference type="NCBI Taxonomy" id="1182545"/>
    <lineage>
        <taxon>Eukaryota</taxon>
        <taxon>Fungi</taxon>
        <taxon>Dikarya</taxon>
        <taxon>Ascomycota</taxon>
        <taxon>Pezizomycotina</taxon>
        <taxon>Eurotiomycetes</taxon>
        <taxon>Chaetothyriomycetidae</taxon>
        <taxon>Chaetothyriales</taxon>
        <taxon>Herpotrichiellaceae</taxon>
        <taxon>Exophiala</taxon>
    </lineage>
</organism>
<keyword evidence="11" id="KW-1185">Reference proteome</keyword>
<sequence>MDPSNYGGPVTHSAKRPRPVISCLECRRKKLKCDRTHPCQQCLKVGRPGRCQYQPGSEPDTAESPNANPKRHQTQSPSEQNGHVFLPSTNGISVERMQQAKIGIIEDLQARVAKLETALLAQDPKEEQVLVFHDSAQQHEHNVFLGAAQKLVADGSVDSRFSDACEFMRALQNRNNDPELIRIRDDLENLQRTLKTHDQSLPADNDPGPATERLPLDLPPFRVCERLAVLYFDNMEHCFRILCWSDFRRQLGILFTDGLGPDACSFGFLPQLVGALAIGTLLGTHEECKEASTYSLIKHSRAVKFMEDFSLGLKGVQRYQLPALQVKMLTVMCRWLGSDPLVDLFGLSGEIIRDALVMRMDQDPTTLPGVSIYEGELRRRSWMTIMEVDLMLSELCRLPCMVPPYTCRPPRNINDDEIYEGMEVLPPSRPTELWTDGLCQYVLAKSFPHRLAACKKMESATEFTIEELLGDTRYMEKELQNLPPPLRFTYMGDERSKTSPRLMARMELDISIRRPLMYLYSCFTSAFNAEDIPQEARAGFLQSYLMVTNYQDLFDPQFSELNVPRPQGYWDFFHSVYRHELGQAILGLCSEIKRVGSLPQVQSESPDARTSTEGKIDNTSRVSLFTRESLMSSVKETLEPMIRRLSRTKANLKDLIYLNIVFASVLPQEEGQSKYEQIKRDLQKLIRDCQTQLERDGLRISTTSLGNEIRVQGRPDRDRHVMDARFDPCWEGFPDLDLLEPISV</sequence>